<reference evidence="5 6" key="1">
    <citation type="submission" date="2018-08" db="EMBL/GenBank/DDBJ databases">
        <title>Genomic Encyclopedia of Type Strains, Phase III (KMG-III): the genomes of soil and plant-associated and newly described type strains.</title>
        <authorList>
            <person name="Whitman W."/>
        </authorList>
    </citation>
    <scope>NUCLEOTIDE SEQUENCE [LARGE SCALE GENOMIC DNA]</scope>
    <source>
        <strain evidence="5 6">CECT 7375</strain>
    </source>
</reference>
<gene>
    <name evidence="5" type="ORF">DFP81_103160</name>
</gene>
<dbReference type="Pfam" id="PF03480">
    <property type="entry name" value="DctP"/>
    <property type="match status" value="1"/>
</dbReference>
<sequence length="334" mass="36335">MKKLSLALTTLALTFSAGSAFADSSSACDAGERIVKFSHVTGGTTHPKVVAANNFADRVNKEMNGKLCVVVYPNSTLFGDSKELEALLLGDVQLLAPSLSKFGSYSPKYGVFDLPFIFKDMDHAIRFTKTPEGKKLLKAMEDNAGFVGLGYWMSGMKYFSANKKLTLPSDAEGLKFRVQTSDVAKSMISAMGASPQAMAFSEVYGALQTGVVDGQENTWSNIYTKKFYEVQDSITETNHQLLAYLFMTSKDFLDSLSPADHDQFMAIADQVTQEANESVKAKEAANRANILKAGGKINTLTEEQRQTWVDTMKPVWKKFDGDIGTDVVNAAAGA</sequence>
<dbReference type="PIRSF" id="PIRSF006470">
    <property type="entry name" value="DctB"/>
    <property type="match status" value="1"/>
</dbReference>
<dbReference type="InterPro" id="IPR038404">
    <property type="entry name" value="TRAP_DctP_sf"/>
</dbReference>
<accession>A0A3E0DSN3</accession>
<dbReference type="Proteomes" id="UP000256542">
    <property type="component" value="Unassembled WGS sequence"/>
</dbReference>
<dbReference type="Gene3D" id="3.40.190.170">
    <property type="entry name" value="Bacterial extracellular solute-binding protein, family 7"/>
    <property type="match status" value="1"/>
</dbReference>
<dbReference type="InterPro" id="IPR018389">
    <property type="entry name" value="DctP_fam"/>
</dbReference>
<evidence type="ECO:0000256" key="3">
    <source>
        <dbReference type="ARBA" id="ARBA00022729"/>
    </source>
</evidence>
<evidence type="ECO:0000256" key="1">
    <source>
        <dbReference type="ARBA" id="ARBA00009023"/>
    </source>
</evidence>
<comment type="similarity">
    <text evidence="1">Belongs to the bacterial solute-binding protein 7 family.</text>
</comment>
<organism evidence="5 6">
    <name type="scientific">Marinomonas pollencensis</name>
    <dbReference type="NCBI Taxonomy" id="491954"/>
    <lineage>
        <taxon>Bacteria</taxon>
        <taxon>Pseudomonadati</taxon>
        <taxon>Pseudomonadota</taxon>
        <taxon>Gammaproteobacteria</taxon>
        <taxon>Oceanospirillales</taxon>
        <taxon>Oceanospirillaceae</taxon>
        <taxon>Marinomonas</taxon>
    </lineage>
</organism>
<dbReference type="GO" id="GO:0015740">
    <property type="term" value="P:C4-dicarboxylate transport"/>
    <property type="evidence" value="ECO:0007669"/>
    <property type="project" value="TreeGrafter"/>
</dbReference>
<dbReference type="NCBIfam" id="NF037995">
    <property type="entry name" value="TRAP_S1"/>
    <property type="match status" value="1"/>
</dbReference>
<dbReference type="InterPro" id="IPR004682">
    <property type="entry name" value="TRAP_DctP"/>
</dbReference>
<keyword evidence="6" id="KW-1185">Reference proteome</keyword>
<dbReference type="PANTHER" id="PTHR33376">
    <property type="match status" value="1"/>
</dbReference>
<keyword evidence="3 4" id="KW-0732">Signal</keyword>
<dbReference type="GO" id="GO:0030288">
    <property type="term" value="C:outer membrane-bounded periplasmic space"/>
    <property type="evidence" value="ECO:0007669"/>
    <property type="project" value="InterPro"/>
</dbReference>
<evidence type="ECO:0000256" key="4">
    <source>
        <dbReference type="SAM" id="SignalP"/>
    </source>
</evidence>
<feature type="signal peptide" evidence="4">
    <location>
        <begin position="1"/>
        <end position="22"/>
    </location>
</feature>
<comment type="caution">
    <text evidence="5">The sequence shown here is derived from an EMBL/GenBank/DDBJ whole genome shotgun (WGS) entry which is preliminary data.</text>
</comment>
<dbReference type="AlphaFoldDB" id="A0A3E0DSN3"/>
<evidence type="ECO:0000256" key="2">
    <source>
        <dbReference type="ARBA" id="ARBA00022448"/>
    </source>
</evidence>
<dbReference type="RefSeq" id="WP_115896842.1">
    <property type="nucleotide sequence ID" value="NZ_QUNG01000003.1"/>
</dbReference>
<name>A0A3E0DSN3_9GAMM</name>
<evidence type="ECO:0000313" key="5">
    <source>
        <dbReference type="EMBL" id="REG84961.1"/>
    </source>
</evidence>
<dbReference type="NCBIfam" id="TIGR00787">
    <property type="entry name" value="dctP"/>
    <property type="match status" value="1"/>
</dbReference>
<dbReference type="CDD" id="cd13674">
    <property type="entry name" value="PBP2_TRAP_SBP_like_1"/>
    <property type="match status" value="1"/>
</dbReference>
<dbReference type="GO" id="GO:0055085">
    <property type="term" value="P:transmembrane transport"/>
    <property type="evidence" value="ECO:0007669"/>
    <property type="project" value="InterPro"/>
</dbReference>
<feature type="chain" id="PRO_5017566931" evidence="4">
    <location>
        <begin position="23"/>
        <end position="334"/>
    </location>
</feature>
<keyword evidence="2" id="KW-0813">Transport</keyword>
<dbReference type="PANTHER" id="PTHR33376:SF7">
    <property type="entry name" value="C4-DICARBOXYLATE-BINDING PROTEIN DCTB"/>
    <property type="match status" value="1"/>
</dbReference>
<dbReference type="OrthoDB" id="8690069at2"/>
<evidence type="ECO:0000313" key="6">
    <source>
        <dbReference type="Proteomes" id="UP000256542"/>
    </source>
</evidence>
<proteinExistence type="inferred from homology"/>
<protein>
    <submittedName>
        <fullName evidence="5">C4-dicarboxylate-binding protein DctP</fullName>
    </submittedName>
</protein>
<dbReference type="EMBL" id="QUNG01000003">
    <property type="protein sequence ID" value="REG84961.1"/>
    <property type="molecule type" value="Genomic_DNA"/>
</dbReference>